<dbReference type="Proteomes" id="UP000198802">
    <property type="component" value="Unassembled WGS sequence"/>
</dbReference>
<keyword evidence="6 12" id="KW-0418">Kinase</keyword>
<accession>A0A0S4QMF1</accession>
<feature type="transmembrane region" description="Helical" evidence="10">
    <location>
        <begin position="130"/>
        <end position="146"/>
    </location>
</feature>
<dbReference type="InterPro" id="IPR011712">
    <property type="entry name" value="Sig_transdc_His_kin_sub3_dim/P"/>
</dbReference>
<evidence type="ECO:0000256" key="5">
    <source>
        <dbReference type="ARBA" id="ARBA00022741"/>
    </source>
</evidence>
<feature type="transmembrane region" description="Helical" evidence="10">
    <location>
        <begin position="12"/>
        <end position="32"/>
    </location>
</feature>
<comment type="catalytic activity">
    <reaction evidence="1">
        <text>ATP + protein L-histidine = ADP + protein N-phospho-L-histidine.</text>
        <dbReference type="EC" id="2.7.13.3"/>
    </reaction>
</comment>
<dbReference type="Gene3D" id="3.30.565.10">
    <property type="entry name" value="Histidine kinase-like ATPase, C-terminal domain"/>
    <property type="match status" value="1"/>
</dbReference>
<keyword evidence="7" id="KW-0067">ATP-binding</keyword>
<dbReference type="PANTHER" id="PTHR24421">
    <property type="entry name" value="NITRATE/NITRITE SENSOR PROTEIN NARX-RELATED"/>
    <property type="match status" value="1"/>
</dbReference>
<evidence type="ECO:0000256" key="7">
    <source>
        <dbReference type="ARBA" id="ARBA00022840"/>
    </source>
</evidence>
<reference evidence="13" key="1">
    <citation type="submission" date="2015-11" db="EMBL/GenBank/DDBJ databases">
        <authorList>
            <person name="Varghese N."/>
        </authorList>
    </citation>
    <scope>NUCLEOTIDE SEQUENCE [LARGE SCALE GENOMIC DNA]</scope>
    <source>
        <strain evidence="13">DSM 45899</strain>
    </source>
</reference>
<dbReference type="AlphaFoldDB" id="A0A0S4QMF1"/>
<dbReference type="GO" id="GO:0046983">
    <property type="term" value="F:protein dimerization activity"/>
    <property type="evidence" value="ECO:0007669"/>
    <property type="project" value="InterPro"/>
</dbReference>
<dbReference type="GO" id="GO:0005524">
    <property type="term" value="F:ATP binding"/>
    <property type="evidence" value="ECO:0007669"/>
    <property type="project" value="UniProtKB-KW"/>
</dbReference>
<dbReference type="InterPro" id="IPR050482">
    <property type="entry name" value="Sensor_HK_TwoCompSys"/>
</dbReference>
<feature type="compositionally biased region" description="Low complexity" evidence="9">
    <location>
        <begin position="333"/>
        <end position="345"/>
    </location>
</feature>
<feature type="region of interest" description="Disordered" evidence="9">
    <location>
        <begin position="408"/>
        <end position="438"/>
    </location>
</feature>
<keyword evidence="10" id="KW-1133">Transmembrane helix</keyword>
<evidence type="ECO:0000256" key="4">
    <source>
        <dbReference type="ARBA" id="ARBA00022679"/>
    </source>
</evidence>
<gene>
    <name evidence="12" type="ORF">Ga0074812_107309</name>
</gene>
<dbReference type="PANTHER" id="PTHR24421:SF10">
    <property type="entry name" value="NITRATE_NITRITE SENSOR PROTEIN NARQ"/>
    <property type="match status" value="1"/>
</dbReference>
<keyword evidence="3" id="KW-0597">Phosphoprotein</keyword>
<feature type="region of interest" description="Disordered" evidence="9">
    <location>
        <begin position="333"/>
        <end position="358"/>
    </location>
</feature>
<feature type="transmembrane region" description="Helical" evidence="10">
    <location>
        <begin position="100"/>
        <end position="118"/>
    </location>
</feature>
<keyword evidence="13" id="KW-1185">Reference proteome</keyword>
<name>A0A0S4QMF1_9ACTN</name>
<sequence length="438" mass="45091">MPRVQRTGRDWAADLGFVLFAACFAALTSQTVTVMDDPGPVWRVVDQVAGGLGCAALLARRRWPVPLAVVLVAAGTATPYLTGPVLVAVFTVAATQQRRVTAGVAALVFAPLPLFLWRLADLPEARADRAVTYFALVAGAVGWGLFRRSRGQLIASLRARAELAEADAELRTDRARQEVRAQIAREMHDVLGHRLSLLSVHAGALEFNTSASAAQVAEAAGVIRENAHLALRDLREVIGVLNDGGSGDELWPSVGLADLGRLVAETRAAGAAVELTGWAGGLVEGAAPPAAVGRAALRIVQEALTNARMHAPGAAVAVRLSGGPCRGLTVDVHSGPVPSSAGSSAEADPSTAVSPVPRLASGWAGGGATGGGGGRGLVGLAERARVAGGVLRAGPTVDGFEVRAWLPWAGEPAEDQQPDQDRERERGGGVDDRCPAGG</sequence>
<organism evidence="12 13">
    <name type="scientific">Parafrankia irregularis</name>
    <dbReference type="NCBI Taxonomy" id="795642"/>
    <lineage>
        <taxon>Bacteria</taxon>
        <taxon>Bacillati</taxon>
        <taxon>Actinomycetota</taxon>
        <taxon>Actinomycetes</taxon>
        <taxon>Frankiales</taxon>
        <taxon>Frankiaceae</taxon>
        <taxon>Parafrankia</taxon>
    </lineage>
</organism>
<dbReference type="EC" id="2.7.13.3" evidence="2"/>
<keyword evidence="5" id="KW-0547">Nucleotide-binding</keyword>
<dbReference type="RefSeq" id="WP_091276600.1">
    <property type="nucleotide sequence ID" value="NZ_FAOZ01000007.1"/>
</dbReference>
<feature type="domain" description="Signal transduction histidine kinase subgroup 3 dimerisation and phosphoacceptor" evidence="11">
    <location>
        <begin position="180"/>
        <end position="243"/>
    </location>
</feature>
<dbReference type="Gene3D" id="1.20.5.1930">
    <property type="match status" value="1"/>
</dbReference>
<evidence type="ECO:0000313" key="12">
    <source>
        <dbReference type="EMBL" id="CUU56425.1"/>
    </source>
</evidence>
<evidence type="ECO:0000256" key="10">
    <source>
        <dbReference type="SAM" id="Phobius"/>
    </source>
</evidence>
<proteinExistence type="predicted"/>
<keyword evidence="10" id="KW-0472">Membrane</keyword>
<evidence type="ECO:0000259" key="11">
    <source>
        <dbReference type="Pfam" id="PF07730"/>
    </source>
</evidence>
<evidence type="ECO:0000256" key="8">
    <source>
        <dbReference type="ARBA" id="ARBA00023012"/>
    </source>
</evidence>
<dbReference type="GO" id="GO:0016020">
    <property type="term" value="C:membrane"/>
    <property type="evidence" value="ECO:0007669"/>
    <property type="project" value="InterPro"/>
</dbReference>
<evidence type="ECO:0000256" key="1">
    <source>
        <dbReference type="ARBA" id="ARBA00000085"/>
    </source>
</evidence>
<feature type="compositionally biased region" description="Basic and acidic residues" evidence="9">
    <location>
        <begin position="419"/>
        <end position="438"/>
    </location>
</feature>
<dbReference type="InterPro" id="IPR036890">
    <property type="entry name" value="HATPase_C_sf"/>
</dbReference>
<keyword evidence="10" id="KW-0812">Transmembrane</keyword>
<evidence type="ECO:0000256" key="6">
    <source>
        <dbReference type="ARBA" id="ARBA00022777"/>
    </source>
</evidence>
<dbReference type="Pfam" id="PF07730">
    <property type="entry name" value="HisKA_3"/>
    <property type="match status" value="1"/>
</dbReference>
<evidence type="ECO:0000256" key="9">
    <source>
        <dbReference type="SAM" id="MobiDB-lite"/>
    </source>
</evidence>
<dbReference type="EMBL" id="FAOZ01000007">
    <property type="protein sequence ID" value="CUU56425.1"/>
    <property type="molecule type" value="Genomic_DNA"/>
</dbReference>
<evidence type="ECO:0000313" key="13">
    <source>
        <dbReference type="Proteomes" id="UP000198802"/>
    </source>
</evidence>
<keyword evidence="4" id="KW-0808">Transferase</keyword>
<dbReference type="GO" id="GO:0000155">
    <property type="term" value="F:phosphorelay sensor kinase activity"/>
    <property type="evidence" value="ECO:0007669"/>
    <property type="project" value="InterPro"/>
</dbReference>
<evidence type="ECO:0000256" key="2">
    <source>
        <dbReference type="ARBA" id="ARBA00012438"/>
    </source>
</evidence>
<evidence type="ECO:0000256" key="3">
    <source>
        <dbReference type="ARBA" id="ARBA00022553"/>
    </source>
</evidence>
<keyword evidence="8" id="KW-0902">Two-component regulatory system</keyword>
<protein>
    <recommendedName>
        <fullName evidence="2">histidine kinase</fullName>
        <ecNumber evidence="2">2.7.13.3</ecNumber>
    </recommendedName>
</protein>
<feature type="transmembrane region" description="Helical" evidence="10">
    <location>
        <begin position="67"/>
        <end position="93"/>
    </location>
</feature>